<dbReference type="InterPro" id="IPR015330">
    <property type="entry name" value="DNA_primase/pol_bifunc_N"/>
</dbReference>
<dbReference type="Gene3D" id="3.40.50.300">
    <property type="entry name" value="P-loop containing nucleotide triphosphate hydrolases"/>
    <property type="match status" value="1"/>
</dbReference>
<accession>A0A4R5DXB6</accession>
<evidence type="ECO:0000256" key="1">
    <source>
        <dbReference type="SAM" id="MobiDB-lite"/>
    </source>
</evidence>
<dbReference type="Pfam" id="PF09250">
    <property type="entry name" value="Prim-Pol"/>
    <property type="match status" value="1"/>
</dbReference>
<dbReference type="SMART" id="SM00943">
    <property type="entry name" value="Prim-Pol"/>
    <property type="match status" value="1"/>
</dbReference>
<sequence length="901" mass="95788">MPASPAFGGHLGSSPRAGTCTTGNDYGRGPHEPPCAGLRVTDLHIPDVDTEHDTLGAALAYAKAGWYVLPVNRQTKHAGSVLGKGWPAKTSRDPETIIAWFAGADHALALHVGRSGAIAFDVDRPAELPDLLRAVLLTVPGPMQSTRVDDPERGHYLYAAPCDRALGNSAGTLGRTWGEVRGRNGIIVVAPSTHEKAAEGGRYAWERTGMLPELPDVLADALPDATDATDAATDAEVSAFLKTHQGGARPELLTGVLHRFDAAVRAGESRHNAMLTAAAWAMREAAAGLYPAVEAAHRLSTAFAAVMSVSRDGSERVLAPGQARAEFGGILAWAVAQTVFADAAEVRQAVDERAPRGEFDGLLLERPQTPPSAVEQPATPRAEHHTAAAVEQPVEQPEADELARLAFEREVAHELRKLRVREEAARLARKQRQAAAPRPVIVPLDEFLSVPDEPVAYRIDRLWPKGGRVVLAAQYKAGKTTLVGNLVRSLVDGDPFLGAHTVEPFAGRVVLLDDELDETMVRRWLREQHIANAGAAAVVSLRGRLSSFDLLDPETRSEWAAALRQAGATVVVLDCLAPILDALGLSEDKEAGRFLVAFDEMLKEAGVSEAVLVHHMGHTGERARGASRLRDWPDVEWRLVREKNDDGESEPNAPRYFSAYGRDVDVAESLLAFDAPTRRLTLAGGSRKDSAADKTLRAVVDHLGLAPGQSQRQIEAAFKDTEHNRAAVRGALRRGVANGVLGTTPGRSGGSAYHVKDVSKLATSAPAILKRDDFSDLVNSVSAGQPSAPSAPSTFASISKDHDISAESAPDARRTETAGHSASAPSAPECASAPAASAPVRPPKGGWRTGAHSAAEPPPGVPPQATNGRRWEPTAPCQGCGETMVLLTPGQTHHPLCEQPR</sequence>
<feature type="compositionally biased region" description="Basic and acidic residues" evidence="1">
    <location>
        <begin position="802"/>
        <end position="817"/>
    </location>
</feature>
<dbReference type="SUPFAM" id="SSF56747">
    <property type="entry name" value="Prim-pol domain"/>
    <property type="match status" value="1"/>
</dbReference>
<gene>
    <name evidence="3" type="ORF">E1295_47585</name>
</gene>
<feature type="region of interest" description="Disordered" evidence="1">
    <location>
        <begin position="1"/>
        <end position="33"/>
    </location>
</feature>
<dbReference type="InterPro" id="IPR027417">
    <property type="entry name" value="P-loop_NTPase"/>
</dbReference>
<protein>
    <recommendedName>
        <fullName evidence="2">DNA primase/polymerase bifunctional N-terminal domain-containing protein</fullName>
    </recommendedName>
</protein>
<dbReference type="SUPFAM" id="SSF52540">
    <property type="entry name" value="P-loop containing nucleoside triphosphate hydrolases"/>
    <property type="match status" value="1"/>
</dbReference>
<feature type="domain" description="DNA primase/polymerase bifunctional N-terminal" evidence="2">
    <location>
        <begin position="58"/>
        <end position="218"/>
    </location>
</feature>
<keyword evidence="4" id="KW-1185">Reference proteome</keyword>
<dbReference type="Proteomes" id="UP000295136">
    <property type="component" value="Unassembled WGS sequence"/>
</dbReference>
<feature type="region of interest" description="Disordered" evidence="1">
    <location>
        <begin position="363"/>
        <end position="395"/>
    </location>
</feature>
<comment type="caution">
    <text evidence="3">The sequence shown here is derived from an EMBL/GenBank/DDBJ whole genome shotgun (WGS) entry which is preliminary data.</text>
</comment>
<dbReference type="AlphaFoldDB" id="A0A4R5DXB6"/>
<dbReference type="EMBL" id="SMLD01000333">
    <property type="protein sequence ID" value="TDE19711.1"/>
    <property type="molecule type" value="Genomic_DNA"/>
</dbReference>
<evidence type="ECO:0000259" key="2">
    <source>
        <dbReference type="SMART" id="SM00943"/>
    </source>
</evidence>
<feature type="region of interest" description="Disordered" evidence="1">
    <location>
        <begin position="802"/>
        <end position="875"/>
    </location>
</feature>
<dbReference type="CDD" id="cd04859">
    <property type="entry name" value="Prim_Pol"/>
    <property type="match status" value="1"/>
</dbReference>
<proteinExistence type="predicted"/>
<evidence type="ECO:0000313" key="4">
    <source>
        <dbReference type="Proteomes" id="UP000295136"/>
    </source>
</evidence>
<name>A0A4R5DXB6_9ACTN</name>
<feature type="compositionally biased region" description="Low complexity" evidence="1">
    <location>
        <begin position="821"/>
        <end position="839"/>
    </location>
</feature>
<reference evidence="3 4" key="1">
    <citation type="submission" date="2019-03" db="EMBL/GenBank/DDBJ databases">
        <title>Draft genome sequences of novel Actinobacteria.</title>
        <authorList>
            <person name="Sahin N."/>
            <person name="Ay H."/>
            <person name="Saygin H."/>
        </authorList>
    </citation>
    <scope>NUCLEOTIDE SEQUENCE [LARGE SCALE GENOMIC DNA]</scope>
    <source>
        <strain evidence="3 4">6K102</strain>
    </source>
</reference>
<organism evidence="3 4">
    <name type="scientific">Nonomuraea mesophila</name>
    <dbReference type="NCBI Taxonomy" id="2530382"/>
    <lineage>
        <taxon>Bacteria</taxon>
        <taxon>Bacillati</taxon>
        <taxon>Actinomycetota</taxon>
        <taxon>Actinomycetes</taxon>
        <taxon>Streptosporangiales</taxon>
        <taxon>Streptosporangiaceae</taxon>
        <taxon>Nonomuraea</taxon>
    </lineage>
</organism>
<dbReference type="Pfam" id="PF13481">
    <property type="entry name" value="AAA_25"/>
    <property type="match status" value="1"/>
</dbReference>
<evidence type="ECO:0000313" key="3">
    <source>
        <dbReference type="EMBL" id="TDE19711.1"/>
    </source>
</evidence>